<reference evidence="1" key="1">
    <citation type="submission" date="2022-08" db="EMBL/GenBank/DDBJ databases">
        <title>Genome Sequence of Fusarium decemcellulare.</title>
        <authorList>
            <person name="Buettner E."/>
        </authorList>
    </citation>
    <scope>NUCLEOTIDE SEQUENCE</scope>
    <source>
        <strain evidence="1">Babe19</strain>
    </source>
</reference>
<dbReference type="EMBL" id="JANRMS010003130">
    <property type="protein sequence ID" value="KAJ3519529.1"/>
    <property type="molecule type" value="Genomic_DNA"/>
</dbReference>
<sequence>MAPFDCISDTSPPLLCPRSSMRIQLPCDEQSFNLEFECETHSLLDLAQSRYDNTGTLGGTAYLIRLFDLREQIQTLRHQCRDNPILESDQFHRLEVELLDMTNSLPPEMQDSERAVYIRCNTPESSVFIMVLSWLHTCWVELMSIFAHAGPESTSTLTPDGDDQQHLLTHCRRELVQHAISLNKFWFRVHETQELSPQRFFVTDINIAYCAYMNVQALVQPWCASLDPPLITAQRVQEALRLDISIVRSLENVSEYASHWGTKIIQVIAGSDAAEILTCEEHAKLSELDSSAEGSHHLNMEDELAQRRKHEDSRFPRRSGFRPPGDPSWTVRSRTSRQVNRVATSSQNAPLPLASRGLGSSPQPLSVPDLTIDPPGLPLPHLPHLGVVGTLPTHGDAGDGSTFSQVGWSPVSDSMIAFYAQELTVMTNTIHSQLRNPFAIREDPINPLPREVYGWRIYALAASAAWASAMFGYDMSFIGSTMALPSFQEAFGLDGSAKTELSSRITSTFQAGCFFGAILGFIVGEMLGRKWNLISSGVVFGVGAAMQTESRGMLGLMYAGRALTGIGVGASSLIVPIYIAESAPATIRGRLIGVFEVMLQLASVFGFWITYGVNQNLPPGTKQWTIPFAVQLIPAGLLIVCMIFMPESPRWLIKRGRREQAVKNLCWVRNLPADDPYVVQELADMEAQLEAEAASQGTGISGMKLAWKEMTRKEMRFRIIFAMAMKWMSNLTGTNALNYFTPVIFESIGFEGTSTMLLATGVYGLVKAAVTLVFIFWAVDTWGRRKALITGSLIIFFCFFYLGTYSKLSRSFDGGAERDGGAYAAIVLIYLYAAAFAMSWNAMPWIFAAEVFPTRIRTLGMLISVLNQWLAQFIVHLHIGSSCLYLDA</sequence>
<comment type="caution">
    <text evidence="1">The sequence shown here is derived from an EMBL/GenBank/DDBJ whole genome shotgun (WGS) entry which is preliminary data.</text>
</comment>
<proteinExistence type="predicted"/>
<gene>
    <name evidence="1" type="ORF">NM208_g14093</name>
</gene>
<dbReference type="Proteomes" id="UP001148629">
    <property type="component" value="Unassembled WGS sequence"/>
</dbReference>
<evidence type="ECO:0000313" key="1">
    <source>
        <dbReference type="EMBL" id="KAJ3519529.1"/>
    </source>
</evidence>
<accession>A0ACC1RJZ1</accession>
<evidence type="ECO:0000313" key="2">
    <source>
        <dbReference type="Proteomes" id="UP001148629"/>
    </source>
</evidence>
<keyword evidence="2" id="KW-1185">Reference proteome</keyword>
<name>A0ACC1RJZ1_9HYPO</name>
<protein>
    <submittedName>
        <fullName evidence="1">Uncharacterized protein</fullName>
    </submittedName>
</protein>
<organism evidence="1 2">
    <name type="scientific">Fusarium decemcellulare</name>
    <dbReference type="NCBI Taxonomy" id="57161"/>
    <lineage>
        <taxon>Eukaryota</taxon>
        <taxon>Fungi</taxon>
        <taxon>Dikarya</taxon>
        <taxon>Ascomycota</taxon>
        <taxon>Pezizomycotina</taxon>
        <taxon>Sordariomycetes</taxon>
        <taxon>Hypocreomycetidae</taxon>
        <taxon>Hypocreales</taxon>
        <taxon>Nectriaceae</taxon>
        <taxon>Fusarium</taxon>
        <taxon>Fusarium decemcellulare species complex</taxon>
    </lineage>
</organism>